<feature type="domain" description="Fibronectin type-III" evidence="2">
    <location>
        <begin position="573"/>
        <end position="670"/>
    </location>
</feature>
<dbReference type="PANTHER" id="PTHR46708:SF2">
    <property type="entry name" value="FIBRONECTIN TYPE-III DOMAIN-CONTAINING PROTEIN"/>
    <property type="match status" value="1"/>
</dbReference>
<dbReference type="InterPro" id="IPR003961">
    <property type="entry name" value="FN3_dom"/>
</dbReference>
<evidence type="ECO:0000313" key="4">
    <source>
        <dbReference type="Proteomes" id="UP000230750"/>
    </source>
</evidence>
<dbReference type="InterPro" id="IPR013783">
    <property type="entry name" value="Ig-like_fold"/>
</dbReference>
<accession>A0A2G8LRJ0</accession>
<keyword evidence="1" id="KW-0677">Repeat</keyword>
<protein>
    <recommendedName>
        <fullName evidence="2">Fibronectin type-III domain-containing protein</fullName>
    </recommendedName>
</protein>
<reference evidence="3 4" key="1">
    <citation type="journal article" date="2017" name="PLoS Biol.">
        <title>The sea cucumber genome provides insights into morphological evolution and visceral regeneration.</title>
        <authorList>
            <person name="Zhang X."/>
            <person name="Sun L."/>
            <person name="Yuan J."/>
            <person name="Sun Y."/>
            <person name="Gao Y."/>
            <person name="Zhang L."/>
            <person name="Li S."/>
            <person name="Dai H."/>
            <person name="Hamel J.F."/>
            <person name="Liu C."/>
            <person name="Yu Y."/>
            <person name="Liu S."/>
            <person name="Lin W."/>
            <person name="Guo K."/>
            <person name="Jin S."/>
            <person name="Xu P."/>
            <person name="Storey K.B."/>
            <person name="Huan P."/>
            <person name="Zhang T."/>
            <person name="Zhou Y."/>
            <person name="Zhang J."/>
            <person name="Lin C."/>
            <person name="Li X."/>
            <person name="Xing L."/>
            <person name="Huo D."/>
            <person name="Sun M."/>
            <person name="Wang L."/>
            <person name="Mercier A."/>
            <person name="Li F."/>
            <person name="Yang H."/>
            <person name="Xiang J."/>
        </authorList>
    </citation>
    <scope>NUCLEOTIDE SEQUENCE [LARGE SCALE GENOMIC DNA]</scope>
    <source>
        <strain evidence="3">Shaxun</strain>
        <tissue evidence="3">Muscle</tissue>
    </source>
</reference>
<evidence type="ECO:0000256" key="1">
    <source>
        <dbReference type="ARBA" id="ARBA00022737"/>
    </source>
</evidence>
<comment type="caution">
    <text evidence="3">The sequence shown here is derived from an EMBL/GenBank/DDBJ whole genome shotgun (WGS) entry which is preliminary data.</text>
</comment>
<dbReference type="SUPFAM" id="SSF49265">
    <property type="entry name" value="Fibronectin type III"/>
    <property type="match status" value="3"/>
</dbReference>
<dbReference type="STRING" id="307972.A0A2G8LRJ0"/>
<gene>
    <name evidence="3" type="ORF">BSL78_00241</name>
</gene>
<dbReference type="InterPro" id="IPR050991">
    <property type="entry name" value="ECM_Regulatory_Proteins"/>
</dbReference>
<dbReference type="InterPro" id="IPR036249">
    <property type="entry name" value="Thioredoxin-like_sf"/>
</dbReference>
<feature type="domain" description="Fibronectin type-III" evidence="2">
    <location>
        <begin position="368"/>
        <end position="461"/>
    </location>
</feature>
<keyword evidence="4" id="KW-1185">Reference proteome</keyword>
<dbReference type="Gene3D" id="2.60.40.10">
    <property type="entry name" value="Immunoglobulins"/>
    <property type="match status" value="2"/>
</dbReference>
<dbReference type="Proteomes" id="UP000230750">
    <property type="component" value="Unassembled WGS sequence"/>
</dbReference>
<evidence type="ECO:0000313" key="3">
    <source>
        <dbReference type="EMBL" id="PIK62790.1"/>
    </source>
</evidence>
<dbReference type="EMBL" id="MRZV01000005">
    <property type="protein sequence ID" value="PIK62790.1"/>
    <property type="molecule type" value="Genomic_DNA"/>
</dbReference>
<dbReference type="SUPFAM" id="SSF52833">
    <property type="entry name" value="Thioredoxin-like"/>
    <property type="match status" value="1"/>
</dbReference>
<proteinExistence type="predicted"/>
<evidence type="ECO:0000259" key="2">
    <source>
        <dbReference type="PROSITE" id="PS50853"/>
    </source>
</evidence>
<dbReference type="PROSITE" id="PS50853">
    <property type="entry name" value="FN3"/>
    <property type="match status" value="2"/>
</dbReference>
<dbReference type="AlphaFoldDB" id="A0A2G8LRJ0"/>
<organism evidence="3 4">
    <name type="scientific">Stichopus japonicus</name>
    <name type="common">Sea cucumber</name>
    <dbReference type="NCBI Taxonomy" id="307972"/>
    <lineage>
        <taxon>Eukaryota</taxon>
        <taxon>Metazoa</taxon>
        <taxon>Echinodermata</taxon>
        <taxon>Eleutherozoa</taxon>
        <taxon>Echinozoa</taxon>
        <taxon>Holothuroidea</taxon>
        <taxon>Aspidochirotacea</taxon>
        <taxon>Aspidochirotida</taxon>
        <taxon>Stichopodidae</taxon>
        <taxon>Apostichopus</taxon>
    </lineage>
</organism>
<sequence>MDPNHQRRGAPTVHVNQSDNFAFCQAYRSSLHQSHIHHRPSKMELSCKEGNQIVELFSRVQISLSNSFQRWKNEHETKLVQTLDCRPDEYAVVFQHLMPCSTYSFQIIAQSSLSGFSFPETPNKVTELECEPLEVRVPAHIKPTELLLSSFSPYHVDLKWWKPELALSLPNSDDVHSSPHSTSTTLTCTPNKDINVSLGCVVTSNRRVAAEVCRRWTKFNKKRSSILKDISDYDVIRSRQLHLRLPQPVTGNVISVEATFLPNQGTKDANYPDGSKDGETANGTLKVLWRLPDFGVAEEQGIMGYDISWMCNKDGKENNTRVHSDASSCLIPVYHDSCVVDVSVSSVKEDGVWEDLSSPSIQILIPGPPDPPTLTCKEVTSKHIQLEWSEPRLHGDVKVAGFQVYMNNKPIGNVLTSETFQAVMPCQPLKTYVLNVAAVADDAISSHSRLQEPVIIQTPEATQKNPSLFEIIDNSARGTTKSHIWKSHTRGKLMPETVSALLIGSSDVYQFKVSWSSVAKPKELDVLLKGDATQFTIRNCVAGTSIFLVIYGLNRQGDTICRSQQLTVQTNAPIATPVIVIQESNFEGCTVTWQKPEQFGGARLSAYLLTINQETINQQERLSLPVDTLSYTLRNGKMCQKYTFILKALCCIQEFSSKESDPVSIMWPGVVTPDLQRAPTSKVNSIGVKWEEPVSTGGAIVSKLKVLCMVDRCAPDTTDSTLPEAKNPSLNKATPFLNPHCQSVEFTSLAPRTKHLLYLDIYLKGLDRPIRSRALVAEVARRPLTPALRCSVPTLVERKQLDTEACQLINSQDRILQSLYDIDNHLDVSLHHQIKDEILARKRLSHFASLTVVESKLRKCLERIAEHTGTVSVHLSWDLTKDDGDATISGYRILVNDKPHGLVLHSHVTDTIIQLSAYNGKHRIILVAVTNHPVGDSDPSDMVLVDTTPFLPFTHRCLHNVHSAGSRFPKAGCCSYLETYKEEVATQRMLVGFGRSTKSSRRIPPPSVMVYDLYHKTTSLLVPTKLSNKRPTLILFWNHWCLASQNAMSFFVQYAKGRTSWLTCSAACCCGRVPLEPHYSDLAKMILSRGWKTSDAVRHTCCCQEVSGGGCEGTVYSPAVPDMFGITSVPTLVLVHPQGYLVWRGLLPATQLEDFNILLDEKINECCRTSLKKQSNLFFSLFYLSSFSKHTESINMGRQGIVADLQDYMVEETSSFLPRRQECRPHQPEEEEGKLLTINRRPYSSGGFRRGSEIAASIRRQRPRSSLHL</sequence>
<dbReference type="InterPro" id="IPR036116">
    <property type="entry name" value="FN3_sf"/>
</dbReference>
<dbReference type="PANTHER" id="PTHR46708">
    <property type="entry name" value="TENASCIN"/>
    <property type="match status" value="1"/>
</dbReference>
<dbReference type="OrthoDB" id="10036029at2759"/>
<dbReference type="SMART" id="SM00060">
    <property type="entry name" value="FN3"/>
    <property type="match status" value="4"/>
</dbReference>
<name>A0A2G8LRJ0_STIJA</name>